<evidence type="ECO:0000313" key="3">
    <source>
        <dbReference type="Proteomes" id="UP000183376"/>
    </source>
</evidence>
<accession>A0A1G9Y7E1</accession>
<reference evidence="2 3" key="1">
    <citation type="submission" date="2016-10" db="EMBL/GenBank/DDBJ databases">
        <authorList>
            <person name="de Groot N.N."/>
        </authorList>
    </citation>
    <scope>NUCLEOTIDE SEQUENCE [LARGE SCALE GENOMIC DNA]</scope>
    <source>
        <strain evidence="2 3">DSM 44149</strain>
    </source>
</reference>
<evidence type="ECO:0000259" key="1">
    <source>
        <dbReference type="PROSITE" id="PS50943"/>
    </source>
</evidence>
<dbReference type="PROSITE" id="PS50943">
    <property type="entry name" value="HTH_CROC1"/>
    <property type="match status" value="1"/>
</dbReference>
<evidence type="ECO:0000313" key="2">
    <source>
        <dbReference type="EMBL" id="SDN04556.1"/>
    </source>
</evidence>
<keyword evidence="3" id="KW-1185">Reference proteome</keyword>
<dbReference type="OrthoDB" id="2679623at2"/>
<name>A0A1G9Y7E1_ALLAB</name>
<dbReference type="InterPro" id="IPR001387">
    <property type="entry name" value="Cro/C1-type_HTH"/>
</dbReference>
<organism evidence="2 3">
    <name type="scientific">Allokutzneria albata</name>
    <name type="common">Kibdelosporangium albatum</name>
    <dbReference type="NCBI Taxonomy" id="211114"/>
    <lineage>
        <taxon>Bacteria</taxon>
        <taxon>Bacillati</taxon>
        <taxon>Actinomycetota</taxon>
        <taxon>Actinomycetes</taxon>
        <taxon>Pseudonocardiales</taxon>
        <taxon>Pseudonocardiaceae</taxon>
        <taxon>Allokutzneria</taxon>
    </lineage>
</organism>
<sequence length="155" mass="17004">MAAPGSFAERLNSLFEACRREDGNPYTYEQVAAGAAAAGVSMSASYVWGLRKGTKTNPTVNHVKALAHFFGVPASYFFDDATTDKVDERLATAKAERQRADEIRHRAEELLQGRGRGQLMALRASELSEVGFQQVEGLLDVVYRLEKAEGVHPTE</sequence>
<dbReference type="InterPro" id="IPR010982">
    <property type="entry name" value="Lambda_DNA-bd_dom_sf"/>
</dbReference>
<dbReference type="Proteomes" id="UP000183376">
    <property type="component" value="Chromosome I"/>
</dbReference>
<proteinExistence type="predicted"/>
<dbReference type="EMBL" id="LT629701">
    <property type="protein sequence ID" value="SDN04556.1"/>
    <property type="molecule type" value="Genomic_DNA"/>
</dbReference>
<dbReference type="GO" id="GO:0003677">
    <property type="term" value="F:DNA binding"/>
    <property type="evidence" value="ECO:0007669"/>
    <property type="project" value="InterPro"/>
</dbReference>
<protein>
    <recommendedName>
        <fullName evidence="1">HTH cro/C1-type domain-containing protein</fullName>
    </recommendedName>
</protein>
<feature type="domain" description="HTH cro/C1-type" evidence="1">
    <location>
        <begin position="35"/>
        <end position="77"/>
    </location>
</feature>
<dbReference type="AlphaFoldDB" id="A0A1G9Y7E1"/>
<dbReference type="RefSeq" id="WP_030433551.1">
    <property type="nucleotide sequence ID" value="NZ_JOEF01000045.1"/>
</dbReference>
<dbReference type="Gene3D" id="1.10.260.40">
    <property type="entry name" value="lambda repressor-like DNA-binding domains"/>
    <property type="match status" value="1"/>
</dbReference>
<dbReference type="STRING" id="211114.SAMN04489726_4625"/>
<dbReference type="SUPFAM" id="SSF47413">
    <property type="entry name" value="lambda repressor-like DNA-binding domains"/>
    <property type="match status" value="1"/>
</dbReference>
<gene>
    <name evidence="2" type="ORF">SAMN04489726_4625</name>
</gene>